<keyword evidence="3" id="KW-1185">Reference proteome</keyword>
<gene>
    <name evidence="2" type="ORF">EFB08_04480</name>
</gene>
<feature type="region of interest" description="Disordered" evidence="1">
    <location>
        <begin position="130"/>
        <end position="149"/>
    </location>
</feature>
<accession>A0A3M9MYG5</accession>
<protein>
    <recommendedName>
        <fullName evidence="4">Tetratricopeptide repeat protein</fullName>
    </recommendedName>
</protein>
<reference evidence="2 3" key="1">
    <citation type="submission" date="2018-11" db="EMBL/GenBank/DDBJ databases">
        <title>Rufibacter latericius sp. nov., isolated from water in Baiyang Lake.</title>
        <authorList>
            <person name="Yang Y."/>
        </authorList>
    </citation>
    <scope>NUCLEOTIDE SEQUENCE [LARGE SCALE GENOMIC DNA]</scope>
    <source>
        <strain evidence="2 3">R-22-1c-1</strain>
    </source>
</reference>
<dbReference type="OrthoDB" id="594666at2"/>
<comment type="caution">
    <text evidence="2">The sequence shown here is derived from an EMBL/GenBank/DDBJ whole genome shotgun (WGS) entry which is preliminary data.</text>
</comment>
<evidence type="ECO:0000313" key="3">
    <source>
        <dbReference type="Proteomes" id="UP000272117"/>
    </source>
</evidence>
<name>A0A3M9MYG5_9BACT</name>
<feature type="compositionally biased region" description="Acidic residues" evidence="1">
    <location>
        <begin position="227"/>
        <end position="244"/>
    </location>
</feature>
<dbReference type="EMBL" id="RJJD01000002">
    <property type="protein sequence ID" value="RNI30520.1"/>
    <property type="molecule type" value="Genomic_DNA"/>
</dbReference>
<proteinExistence type="predicted"/>
<dbReference type="RefSeq" id="WP_123125736.1">
    <property type="nucleotide sequence ID" value="NZ_RJJD01000002.1"/>
</dbReference>
<dbReference type="Proteomes" id="UP000272117">
    <property type="component" value="Unassembled WGS sequence"/>
</dbReference>
<evidence type="ECO:0000256" key="1">
    <source>
        <dbReference type="SAM" id="MobiDB-lite"/>
    </source>
</evidence>
<sequence length="524" mass="58805">MNKAAFLNIVRQVAPIQDQEVDDLERLVVSFPYCQTAHVLLAKAAYDRGSMLSTQKLRRAAAHVSNRQLLKQLVYATPAVEEMPALVEEEQEVEPTVLESFSENEPENEVYEVVPEEEQVSTHLDESLASTAEDFHSSTDEPEESFEPDGIDLEETDLEEQDSSSVEVPTLEEEENPVFSEITSEEPPVDFQIPFGEEIKSLEDTLVREEASEETPIGSHEVPVSFVEEETEESQGELEEPETEVILSEEEDNLDELLELIQISSLSSFSAPIPSVSLSHEEIMAELTSVSEIEDLEEPAIDFEKVAERLSAQVEDQETSPQMEEEGLSAYLEIAKLDSLYDTSGYEFPTLKLPEVVQGTSSSDEAAQDPYLSIFTQNNLAYWMGSSRLGESIQLKDDLTTTTPFFFQPELIIEHVKEKNAPVVAPEVSSAAKLDMQLDIINQFLKTTPKRKTLANAQLNNEPQEDLSAKSSKIKKTLVSENLALIFIKQGKGKKAIKIYEQLIVKFPEKKSYFAEQIDKLRNE</sequence>
<dbReference type="AlphaFoldDB" id="A0A3M9MYG5"/>
<feature type="region of interest" description="Disordered" evidence="1">
    <location>
        <begin position="155"/>
        <end position="179"/>
    </location>
</feature>
<evidence type="ECO:0000313" key="2">
    <source>
        <dbReference type="EMBL" id="RNI30520.1"/>
    </source>
</evidence>
<organism evidence="2 3">
    <name type="scientific">Rufibacter latericius</name>
    <dbReference type="NCBI Taxonomy" id="2487040"/>
    <lineage>
        <taxon>Bacteria</taxon>
        <taxon>Pseudomonadati</taxon>
        <taxon>Bacteroidota</taxon>
        <taxon>Cytophagia</taxon>
        <taxon>Cytophagales</taxon>
        <taxon>Hymenobacteraceae</taxon>
        <taxon>Rufibacter</taxon>
    </lineage>
</organism>
<evidence type="ECO:0008006" key="4">
    <source>
        <dbReference type="Google" id="ProtNLM"/>
    </source>
</evidence>
<feature type="compositionally biased region" description="Acidic residues" evidence="1">
    <location>
        <begin position="140"/>
        <end position="149"/>
    </location>
</feature>
<feature type="region of interest" description="Disordered" evidence="1">
    <location>
        <begin position="207"/>
        <end position="244"/>
    </location>
</feature>